<evidence type="ECO:0000313" key="1">
    <source>
        <dbReference type="EMBL" id="TKR71669.1"/>
    </source>
</evidence>
<proteinExistence type="predicted"/>
<reference evidence="1 2" key="2">
    <citation type="journal article" date="2019" name="G3 (Bethesda)">
        <title>Hybrid Assembly of the Genome of the Entomopathogenic Nematode Steinernema carpocapsae Identifies the X-Chromosome.</title>
        <authorList>
            <person name="Serra L."/>
            <person name="Macchietto M."/>
            <person name="Macias-Munoz A."/>
            <person name="McGill C.J."/>
            <person name="Rodriguez I.M."/>
            <person name="Rodriguez B."/>
            <person name="Murad R."/>
            <person name="Mortazavi A."/>
        </authorList>
    </citation>
    <scope>NUCLEOTIDE SEQUENCE [LARGE SCALE GENOMIC DNA]</scope>
    <source>
        <strain evidence="1 2">ALL</strain>
    </source>
</reference>
<comment type="caution">
    <text evidence="1">The sequence shown here is derived from an EMBL/GenBank/DDBJ whole genome shotgun (WGS) entry which is preliminary data.</text>
</comment>
<name>A0A4U5MPQ8_STECR</name>
<evidence type="ECO:0000313" key="2">
    <source>
        <dbReference type="Proteomes" id="UP000298663"/>
    </source>
</evidence>
<reference evidence="1 2" key="1">
    <citation type="journal article" date="2015" name="Genome Biol.">
        <title>Comparative genomics of Steinernema reveals deeply conserved gene regulatory networks.</title>
        <authorList>
            <person name="Dillman A.R."/>
            <person name="Macchietto M."/>
            <person name="Porter C.F."/>
            <person name="Rogers A."/>
            <person name="Williams B."/>
            <person name="Antoshechkin I."/>
            <person name="Lee M.M."/>
            <person name="Goodwin Z."/>
            <person name="Lu X."/>
            <person name="Lewis E.E."/>
            <person name="Goodrich-Blair H."/>
            <person name="Stock S.P."/>
            <person name="Adams B.J."/>
            <person name="Sternberg P.W."/>
            <person name="Mortazavi A."/>
        </authorList>
    </citation>
    <scope>NUCLEOTIDE SEQUENCE [LARGE SCALE GENOMIC DNA]</scope>
    <source>
        <strain evidence="1 2">ALL</strain>
    </source>
</reference>
<dbReference type="AlphaFoldDB" id="A0A4U5MPQ8"/>
<dbReference type="EMBL" id="AZBU02000006">
    <property type="protein sequence ID" value="TKR71669.1"/>
    <property type="molecule type" value="Genomic_DNA"/>
</dbReference>
<protein>
    <submittedName>
        <fullName evidence="1">Uncharacterized protein</fullName>
    </submittedName>
</protein>
<keyword evidence="2" id="KW-1185">Reference proteome</keyword>
<gene>
    <name evidence="1" type="ORF">L596_019229</name>
</gene>
<sequence length="83" mass="9336">MDRHEMDGRRRTEEVYRVGQTKEGIGGGFTQLYNAQTVTAAADSSPASTTRVVFQPLNKKNTEELLLVLNEEEAGKRPKKWAK</sequence>
<organism evidence="1 2">
    <name type="scientific">Steinernema carpocapsae</name>
    <name type="common">Entomopathogenic nematode</name>
    <dbReference type="NCBI Taxonomy" id="34508"/>
    <lineage>
        <taxon>Eukaryota</taxon>
        <taxon>Metazoa</taxon>
        <taxon>Ecdysozoa</taxon>
        <taxon>Nematoda</taxon>
        <taxon>Chromadorea</taxon>
        <taxon>Rhabditida</taxon>
        <taxon>Tylenchina</taxon>
        <taxon>Panagrolaimomorpha</taxon>
        <taxon>Strongyloidoidea</taxon>
        <taxon>Steinernematidae</taxon>
        <taxon>Steinernema</taxon>
    </lineage>
</organism>
<dbReference type="Proteomes" id="UP000298663">
    <property type="component" value="Unassembled WGS sequence"/>
</dbReference>
<accession>A0A4U5MPQ8</accession>